<dbReference type="EMBL" id="BJZR01000085">
    <property type="protein sequence ID" value="GEO93121.1"/>
    <property type="molecule type" value="Genomic_DNA"/>
</dbReference>
<dbReference type="Proteomes" id="UP000057181">
    <property type="component" value="Chromosome"/>
</dbReference>
<evidence type="ECO:0000313" key="5">
    <source>
        <dbReference type="Proteomes" id="UP000057181"/>
    </source>
</evidence>
<accession>A0A0U3HDM1</accession>
<protein>
    <submittedName>
        <fullName evidence="4">Cell division protein FtsI</fullName>
    </submittedName>
    <submittedName>
        <fullName evidence="3">Peptidoglycan glycosyltransferase</fullName>
    </submittedName>
</protein>
<evidence type="ECO:0000313" key="3">
    <source>
        <dbReference type="EMBL" id="ALU39273.1"/>
    </source>
</evidence>
<dbReference type="PANTHER" id="PTHR30627:SF24">
    <property type="entry name" value="PENICILLIN-BINDING PROTEIN 4B"/>
    <property type="match status" value="1"/>
</dbReference>
<dbReference type="Gene3D" id="3.40.710.10">
    <property type="entry name" value="DD-peptidase/beta-lactamase superfamily"/>
    <property type="match status" value="1"/>
</dbReference>
<keyword evidence="3" id="KW-0808">Transferase</keyword>
<evidence type="ECO:0000313" key="6">
    <source>
        <dbReference type="Proteomes" id="UP000321155"/>
    </source>
</evidence>
<dbReference type="GO" id="GO:0016740">
    <property type="term" value="F:transferase activity"/>
    <property type="evidence" value="ECO:0007669"/>
    <property type="project" value="UniProtKB-KW"/>
</dbReference>
<dbReference type="InterPro" id="IPR050515">
    <property type="entry name" value="Beta-lactam/transpept"/>
</dbReference>
<evidence type="ECO:0000313" key="4">
    <source>
        <dbReference type="EMBL" id="GEO93121.1"/>
    </source>
</evidence>
<feature type="domain" description="Penicillin binding protein A dimerisation" evidence="2">
    <location>
        <begin position="52"/>
        <end position="134"/>
    </location>
</feature>
<keyword evidence="4" id="KW-0131">Cell cycle</keyword>
<keyword evidence="4" id="KW-0132">Cell division</keyword>
<name>A0A0U3HDM1_9MICC</name>
<dbReference type="InterPro" id="IPR054120">
    <property type="entry name" value="PBPA_dimer"/>
</dbReference>
<dbReference type="Gene3D" id="3.90.1310.10">
    <property type="entry name" value="Penicillin-binding protein 2a (Domain 2)"/>
    <property type="match status" value="1"/>
</dbReference>
<dbReference type="Pfam" id="PF00905">
    <property type="entry name" value="Transpeptidase"/>
    <property type="match status" value="1"/>
</dbReference>
<dbReference type="RefSeq" id="WP_058857984.1">
    <property type="nucleotide sequence ID" value="NZ_BJZR01000085.1"/>
</dbReference>
<dbReference type="KEGG" id="kfv:AS188_05355"/>
<dbReference type="GO" id="GO:0008658">
    <property type="term" value="F:penicillin binding"/>
    <property type="evidence" value="ECO:0007669"/>
    <property type="project" value="InterPro"/>
</dbReference>
<reference evidence="4 6" key="2">
    <citation type="submission" date="2019-07" db="EMBL/GenBank/DDBJ databases">
        <title>Whole genome shotgun sequence of Kocuria flava NBRC 107626.</title>
        <authorList>
            <person name="Hosoyama A."/>
            <person name="Uohara A."/>
            <person name="Ohji S."/>
            <person name="Ichikawa N."/>
        </authorList>
    </citation>
    <scope>NUCLEOTIDE SEQUENCE [LARGE SCALE GENOMIC DNA]</scope>
    <source>
        <strain evidence="4 6">NBRC 107626</strain>
    </source>
</reference>
<dbReference type="Proteomes" id="UP000321155">
    <property type="component" value="Unassembled WGS sequence"/>
</dbReference>
<dbReference type="GO" id="GO:0051301">
    <property type="term" value="P:cell division"/>
    <property type="evidence" value="ECO:0007669"/>
    <property type="project" value="UniProtKB-KW"/>
</dbReference>
<organism evidence="3 5">
    <name type="scientific">Kocuria flava</name>
    <dbReference type="NCBI Taxonomy" id="446860"/>
    <lineage>
        <taxon>Bacteria</taxon>
        <taxon>Bacillati</taxon>
        <taxon>Actinomycetota</taxon>
        <taxon>Actinomycetes</taxon>
        <taxon>Micrococcales</taxon>
        <taxon>Micrococcaceae</taxon>
        <taxon>Kocuria</taxon>
    </lineage>
</organism>
<reference evidence="3 5" key="1">
    <citation type="submission" date="2015-11" db="EMBL/GenBank/DDBJ databases">
        <title>Complete Genome Sequence of Kocuria flava strain HO-9041.</title>
        <authorList>
            <person name="Zhou M."/>
            <person name="Dai J."/>
        </authorList>
    </citation>
    <scope>NUCLEOTIDE SEQUENCE [LARGE SCALE GENOMIC DNA]</scope>
    <source>
        <strain evidence="3 5">HO-9041</strain>
    </source>
</reference>
<keyword evidence="6" id="KW-1185">Reference proteome</keyword>
<dbReference type="InterPro" id="IPR012338">
    <property type="entry name" value="Beta-lactam/transpept-like"/>
</dbReference>
<dbReference type="OrthoDB" id="9766847at2"/>
<proteinExistence type="predicted"/>
<dbReference type="EMBL" id="CP013254">
    <property type="protein sequence ID" value="ALU39273.1"/>
    <property type="molecule type" value="Genomic_DNA"/>
</dbReference>
<gene>
    <name evidence="3" type="ORF">AS188_05355</name>
    <name evidence="4" type="ORF">KFL01_24270</name>
</gene>
<dbReference type="PANTHER" id="PTHR30627">
    <property type="entry name" value="PEPTIDOGLYCAN D,D-TRANSPEPTIDASE"/>
    <property type="match status" value="1"/>
</dbReference>
<evidence type="ECO:0000259" key="1">
    <source>
        <dbReference type="Pfam" id="PF00905"/>
    </source>
</evidence>
<dbReference type="STRING" id="446860.AS188_05355"/>
<dbReference type="GO" id="GO:0005886">
    <property type="term" value="C:plasma membrane"/>
    <property type="evidence" value="ECO:0007669"/>
    <property type="project" value="TreeGrafter"/>
</dbReference>
<sequence>MNRAIRHTWTAGVAIFTVLLLALTYVQFFAARSLEAHPWNNRSLYEQFGADRGAIVVGGDPKAYSVPSDDDFEHQRVYADGPLYGHLTGYFSLVYGATGLEAALGEELSGASADQFYDRVLAMFSGDQPTGASVELTVDPELQRVSQDVLQGRRGAVVALDPETGAILSMVSSPGFDPNELASHDAASVIAAAERLNGDPDQPLVNRAIAGDLYAPASTFKILDTVAALESGRYTTDSQLPNPPELPLPGTDVTLPNYVGGGCAARPQADLEFALEQSCNTPFASIALDLGEDAIRRTAQNFGYGEPLSLPLQVTPSVFPEELNASQLALSAIGQYDVRATPLQVAMTSAAIANDGVMMRPQLVDTVRSSDLSVLDEFSPEQLRRSTSADVAGTVTDLMVEVVDDGIGRGAAVPGVEVAGKTGTAEIGSEEGLNDSWFTGFAPADDPEVAVAIVVEDVDVATGSSLTTTGAKQIFEAVLNK</sequence>
<dbReference type="AlphaFoldDB" id="A0A0U3HDM1"/>
<evidence type="ECO:0000259" key="2">
    <source>
        <dbReference type="Pfam" id="PF21922"/>
    </source>
</evidence>
<dbReference type="SUPFAM" id="SSF56601">
    <property type="entry name" value="beta-lactamase/transpeptidase-like"/>
    <property type="match status" value="1"/>
</dbReference>
<feature type="domain" description="Penicillin-binding protein transpeptidase" evidence="1">
    <location>
        <begin position="155"/>
        <end position="475"/>
    </location>
</feature>
<dbReference type="InterPro" id="IPR001460">
    <property type="entry name" value="PCN-bd_Tpept"/>
</dbReference>
<dbReference type="Pfam" id="PF21922">
    <property type="entry name" value="PBP_dimer_2"/>
    <property type="match status" value="1"/>
</dbReference>
<dbReference type="GO" id="GO:0071972">
    <property type="term" value="F:peptidoglycan L,D-transpeptidase activity"/>
    <property type="evidence" value="ECO:0007669"/>
    <property type="project" value="TreeGrafter"/>
</dbReference>
<dbReference type="GO" id="GO:0071555">
    <property type="term" value="P:cell wall organization"/>
    <property type="evidence" value="ECO:0007669"/>
    <property type="project" value="TreeGrafter"/>
</dbReference>